<feature type="compositionally biased region" description="Low complexity" evidence="2">
    <location>
        <begin position="405"/>
        <end position="414"/>
    </location>
</feature>
<evidence type="ECO:0000256" key="2">
    <source>
        <dbReference type="SAM" id="MobiDB-lite"/>
    </source>
</evidence>
<feature type="compositionally biased region" description="Polar residues" evidence="2">
    <location>
        <begin position="42"/>
        <end position="56"/>
    </location>
</feature>
<feature type="region of interest" description="Disordered" evidence="2">
    <location>
        <begin position="1"/>
        <end position="80"/>
    </location>
</feature>
<reference evidence="4" key="1">
    <citation type="submission" date="2017-02" db="EMBL/GenBank/DDBJ databases">
        <authorList>
            <person name="Tafer H."/>
            <person name="Lopandic K."/>
        </authorList>
    </citation>
    <scope>NUCLEOTIDE SEQUENCE [LARGE SCALE GENOMIC DNA]</scope>
    <source>
        <strain evidence="4">CBS 366.77</strain>
    </source>
</reference>
<dbReference type="Proteomes" id="UP000266188">
    <property type="component" value="Unassembled WGS sequence"/>
</dbReference>
<keyword evidence="1" id="KW-0175">Coiled coil</keyword>
<feature type="region of interest" description="Disordered" evidence="2">
    <location>
        <begin position="144"/>
        <end position="184"/>
    </location>
</feature>
<gene>
    <name evidence="3" type="ORF">PHISCL_05660</name>
</gene>
<evidence type="ECO:0000256" key="1">
    <source>
        <dbReference type="SAM" id="Coils"/>
    </source>
</evidence>
<dbReference type="AlphaFoldDB" id="A0A3A2ZVG9"/>
<evidence type="ECO:0000313" key="4">
    <source>
        <dbReference type="Proteomes" id="UP000266188"/>
    </source>
</evidence>
<feature type="coiled-coil region" evidence="1">
    <location>
        <begin position="238"/>
        <end position="315"/>
    </location>
</feature>
<feature type="compositionally biased region" description="Polar residues" evidence="2">
    <location>
        <begin position="144"/>
        <end position="155"/>
    </location>
</feature>
<feature type="region of interest" description="Disordered" evidence="2">
    <location>
        <begin position="405"/>
        <end position="424"/>
    </location>
</feature>
<protein>
    <submittedName>
        <fullName evidence="3">Uncharacterized protein</fullName>
    </submittedName>
</protein>
<feature type="compositionally biased region" description="Polar residues" evidence="2">
    <location>
        <begin position="9"/>
        <end position="24"/>
    </location>
</feature>
<evidence type="ECO:0000313" key="3">
    <source>
        <dbReference type="EMBL" id="RJE21995.1"/>
    </source>
</evidence>
<dbReference type="OrthoDB" id="5377009at2759"/>
<dbReference type="EMBL" id="MVGC01000192">
    <property type="protein sequence ID" value="RJE21995.1"/>
    <property type="molecule type" value="Genomic_DNA"/>
</dbReference>
<name>A0A3A2ZVG9_9EURO</name>
<organism evidence="3 4">
    <name type="scientific">Aspergillus sclerotialis</name>
    <dbReference type="NCBI Taxonomy" id="2070753"/>
    <lineage>
        <taxon>Eukaryota</taxon>
        <taxon>Fungi</taxon>
        <taxon>Dikarya</taxon>
        <taxon>Ascomycota</taxon>
        <taxon>Pezizomycotina</taxon>
        <taxon>Eurotiomycetes</taxon>
        <taxon>Eurotiomycetidae</taxon>
        <taxon>Eurotiales</taxon>
        <taxon>Aspergillaceae</taxon>
        <taxon>Aspergillus</taxon>
        <taxon>Aspergillus subgen. Polypaecilum</taxon>
    </lineage>
</organism>
<sequence length="498" mass="54713">MLQDLKHPSPTSSAAVDNLNSTATIPPVDDKRSNQHDRSQSRESFPTSLPDASNLISPLPEAKLVSHSSHRRANTEVIPRESCLPSEQLFAEQSKTLEDISNKDNTATNTTKKKLGERARIFSDWFQGKSEPVNWSVVRQPLQDSSNIASTQGSNMEKRSSRELNPPVTMTRAEKRMTPPSPLKQVTTASRFSFFGLKRTDEPKQEVPEPADDEFLNLDITAALFPPGSSNLSDQEAFDSLRNNADNLIRRLQAAYKQRTFALHEAMADKNEKQEELEETKTRVGHLKTQLEGVADKVLQQDKAMKAMVDELEQEKQLRQRDDETHRHSIMLVRSSEDETSDLGSDLRTPQMNLKRASNCTLDSGFESGDESVADSVFSRDGIGSPASTVTVPSPCPSQIMLSPPTSSPMMPLPKESKPAAAPPVRQSAYDRVVKGLASTGLANSLKGNSSKCTICHGVPASEAWSVLGVLKDENKGLKERLGELETVIDDCLGLVGP</sequence>
<accession>A0A3A2ZVG9</accession>
<feature type="compositionally biased region" description="Basic and acidic residues" evidence="2">
    <location>
        <begin position="28"/>
        <end position="41"/>
    </location>
</feature>
<keyword evidence="4" id="KW-1185">Reference proteome</keyword>
<proteinExistence type="predicted"/>
<comment type="caution">
    <text evidence="3">The sequence shown here is derived from an EMBL/GenBank/DDBJ whole genome shotgun (WGS) entry which is preliminary data.</text>
</comment>